<dbReference type="SUPFAM" id="SSF103506">
    <property type="entry name" value="Mitochondrial carrier"/>
    <property type="match status" value="1"/>
</dbReference>
<proteinExistence type="inferred from homology"/>
<dbReference type="GeneID" id="100573429"/>
<keyword evidence="3 6" id="KW-0812">Transmembrane</keyword>
<organism evidence="9 10">
    <name type="scientific">Acyrthosiphon pisum</name>
    <name type="common">Pea aphid</name>
    <dbReference type="NCBI Taxonomy" id="7029"/>
    <lineage>
        <taxon>Eukaryota</taxon>
        <taxon>Metazoa</taxon>
        <taxon>Ecdysozoa</taxon>
        <taxon>Arthropoda</taxon>
        <taxon>Hexapoda</taxon>
        <taxon>Insecta</taxon>
        <taxon>Pterygota</taxon>
        <taxon>Neoptera</taxon>
        <taxon>Paraneoptera</taxon>
        <taxon>Hemiptera</taxon>
        <taxon>Sternorrhyncha</taxon>
        <taxon>Aphidomorpha</taxon>
        <taxon>Aphidoidea</taxon>
        <taxon>Aphididae</taxon>
        <taxon>Macrosiphini</taxon>
        <taxon>Acyrthosiphon</taxon>
    </lineage>
</organism>
<reference evidence="9" key="2">
    <citation type="submission" date="2022-06" db="UniProtKB">
        <authorList>
            <consortium name="EnsemblMetazoa"/>
        </authorList>
    </citation>
    <scope>IDENTIFICATION</scope>
</reference>
<evidence type="ECO:0000256" key="2">
    <source>
        <dbReference type="ARBA" id="ARBA00006375"/>
    </source>
</evidence>
<dbReference type="Pfam" id="PF00153">
    <property type="entry name" value="Mito_carr"/>
    <property type="match status" value="2"/>
</dbReference>
<keyword evidence="7" id="KW-0813">Transport</keyword>
<protein>
    <submittedName>
        <fullName evidence="9">Uncharacterized protein</fullName>
    </submittedName>
</protein>
<comment type="subcellular location">
    <subcellularLocation>
        <location evidence="1">Membrane</location>
        <topology evidence="1">Multi-pass membrane protein</topology>
    </subcellularLocation>
</comment>
<evidence type="ECO:0000256" key="6">
    <source>
        <dbReference type="PROSITE-ProRule" id="PRU00282"/>
    </source>
</evidence>
<feature type="repeat" description="Solcar" evidence="6">
    <location>
        <begin position="55"/>
        <end position="147"/>
    </location>
</feature>
<feature type="repeat" description="Solcar" evidence="6">
    <location>
        <begin position="1"/>
        <end position="44"/>
    </location>
</feature>
<keyword evidence="5 6" id="KW-0472">Membrane</keyword>
<dbReference type="KEGG" id="api:100573429"/>
<feature type="transmembrane region" description="Helical" evidence="8">
    <location>
        <begin position="59"/>
        <end position="79"/>
    </location>
</feature>
<evidence type="ECO:0000256" key="8">
    <source>
        <dbReference type="SAM" id="Phobius"/>
    </source>
</evidence>
<keyword evidence="10" id="KW-1185">Reference proteome</keyword>
<dbReference type="OrthoDB" id="270584at2759"/>
<evidence type="ECO:0000313" key="10">
    <source>
        <dbReference type="Proteomes" id="UP000007819"/>
    </source>
</evidence>
<feature type="transmembrane region" description="Helical" evidence="8">
    <location>
        <begin position="20"/>
        <end position="38"/>
    </location>
</feature>
<dbReference type="Gene3D" id="1.50.40.10">
    <property type="entry name" value="Mitochondrial carrier domain"/>
    <property type="match status" value="1"/>
</dbReference>
<comment type="similarity">
    <text evidence="2 7">Belongs to the mitochondrial carrier (TC 2.A.29) family.</text>
</comment>
<sequence length="153" mass="17431">MDVVAKTYKSGGVWAFFKGFWPSTLSIFLFAGIDLMTYEHIKENDSHFHEKYDYPRWFVSFYSAVISNAVGVVICYPISTIITRLQVDDGRSNGTAVQSENWDRRRPFSARNFRSGLLLYRGITGSLVKILPCSSIGYVVYEELCKSLGVRMT</sequence>
<dbReference type="InterPro" id="IPR023395">
    <property type="entry name" value="MCP_dom_sf"/>
</dbReference>
<dbReference type="AlphaFoldDB" id="A0A8R2JU32"/>
<evidence type="ECO:0000256" key="7">
    <source>
        <dbReference type="RuleBase" id="RU000488"/>
    </source>
</evidence>
<keyword evidence="4" id="KW-0677">Repeat</keyword>
<dbReference type="RefSeq" id="XP_029346911.1">
    <property type="nucleotide sequence ID" value="XM_029491051.1"/>
</dbReference>
<accession>A0A8R2JU32</accession>
<evidence type="ECO:0000256" key="5">
    <source>
        <dbReference type="ARBA" id="ARBA00023136"/>
    </source>
</evidence>
<dbReference type="EnsemblMetazoa" id="XM_029491051.1">
    <property type="protein sequence ID" value="XP_029346911.1"/>
    <property type="gene ID" value="LOC100573429"/>
</dbReference>
<name>A0A8R2JU32_ACYPI</name>
<dbReference type="GO" id="GO:0016020">
    <property type="term" value="C:membrane"/>
    <property type="evidence" value="ECO:0007669"/>
    <property type="project" value="UniProtKB-SubCell"/>
</dbReference>
<dbReference type="PROSITE" id="PS50920">
    <property type="entry name" value="SOLCAR"/>
    <property type="match status" value="2"/>
</dbReference>
<dbReference type="Proteomes" id="UP000007819">
    <property type="component" value="Chromosome X"/>
</dbReference>
<evidence type="ECO:0000313" key="9">
    <source>
        <dbReference type="EnsemblMetazoa" id="XP_029346911.1"/>
    </source>
</evidence>
<evidence type="ECO:0000256" key="3">
    <source>
        <dbReference type="ARBA" id="ARBA00022692"/>
    </source>
</evidence>
<dbReference type="InterPro" id="IPR018108">
    <property type="entry name" value="MCP_transmembrane"/>
</dbReference>
<dbReference type="PANTHER" id="PTHR24089">
    <property type="entry name" value="SOLUTE CARRIER FAMILY 25"/>
    <property type="match status" value="1"/>
</dbReference>
<evidence type="ECO:0000256" key="4">
    <source>
        <dbReference type="ARBA" id="ARBA00022737"/>
    </source>
</evidence>
<reference evidence="10" key="1">
    <citation type="submission" date="2010-06" db="EMBL/GenBank/DDBJ databases">
        <authorList>
            <person name="Jiang H."/>
            <person name="Abraham K."/>
            <person name="Ali S."/>
            <person name="Alsbrooks S.L."/>
            <person name="Anim B.N."/>
            <person name="Anosike U.S."/>
            <person name="Attaway T."/>
            <person name="Bandaranaike D.P."/>
            <person name="Battles P.K."/>
            <person name="Bell S.N."/>
            <person name="Bell A.V."/>
            <person name="Beltran B."/>
            <person name="Bickham C."/>
            <person name="Bustamante Y."/>
            <person name="Caleb T."/>
            <person name="Canada A."/>
            <person name="Cardenas V."/>
            <person name="Carter K."/>
            <person name="Chacko J."/>
            <person name="Chandrabose M.N."/>
            <person name="Chavez D."/>
            <person name="Chavez A."/>
            <person name="Chen L."/>
            <person name="Chu H.-S."/>
            <person name="Claassen K.J."/>
            <person name="Cockrell R."/>
            <person name="Collins M."/>
            <person name="Cooper J.A."/>
            <person name="Cree A."/>
            <person name="Curry S.M."/>
            <person name="Da Y."/>
            <person name="Dao M.D."/>
            <person name="Das B."/>
            <person name="Davila M.-L."/>
            <person name="Davy-Carroll L."/>
            <person name="Denson S."/>
            <person name="Dinh H."/>
            <person name="Ebong V.E."/>
            <person name="Edwards J.R."/>
            <person name="Egan A."/>
            <person name="El-Daye J."/>
            <person name="Escobedo L."/>
            <person name="Fernandez S."/>
            <person name="Fernando P.R."/>
            <person name="Flagg N."/>
            <person name="Forbes L.D."/>
            <person name="Fowler R.G."/>
            <person name="Fu Q."/>
            <person name="Gabisi R.A."/>
            <person name="Ganer J."/>
            <person name="Garbino Pronczuk A."/>
            <person name="Garcia R.M."/>
            <person name="Garner T."/>
            <person name="Garrett T.E."/>
            <person name="Gonzalez D.A."/>
            <person name="Hamid H."/>
            <person name="Hawkins E.S."/>
            <person name="Hirani K."/>
            <person name="Hogues M.E."/>
            <person name="Hollins B."/>
            <person name="Hsiao C.-H."/>
            <person name="Jabil R."/>
            <person name="James M.L."/>
            <person name="Jhangiani S.N."/>
            <person name="Johnson B."/>
            <person name="Johnson Q."/>
            <person name="Joshi V."/>
            <person name="Kalu J.B."/>
            <person name="Kam C."/>
            <person name="Kashfia A."/>
            <person name="Keebler J."/>
            <person name="Kisamo H."/>
            <person name="Kovar C.L."/>
            <person name="Lago L.A."/>
            <person name="Lai C.-Y."/>
            <person name="Laidlaw J."/>
            <person name="Lara F."/>
            <person name="Le T.-K."/>
            <person name="Lee S.L."/>
            <person name="Legall F.H."/>
            <person name="Lemon S.J."/>
            <person name="Lewis L.R."/>
            <person name="Li B."/>
            <person name="Liu Y."/>
            <person name="Liu Y.-S."/>
            <person name="Lopez J."/>
            <person name="Lozado R.J."/>
            <person name="Lu J."/>
            <person name="Madu R.C."/>
            <person name="Maheshwari M."/>
            <person name="Maheshwari R."/>
            <person name="Malloy K."/>
            <person name="Martinez E."/>
            <person name="Mathew T."/>
            <person name="Mercado I.C."/>
            <person name="Mercado C."/>
            <person name="Meyer B."/>
            <person name="Montgomery K."/>
            <person name="Morgan M.B."/>
            <person name="Munidasa M."/>
            <person name="Nazareth L.V."/>
            <person name="Nelson J."/>
            <person name="Ng B.M."/>
            <person name="Nguyen N.B."/>
            <person name="Nguyen P.Q."/>
            <person name="Nguyen T."/>
            <person name="Obregon M."/>
            <person name="Okwuonu G.O."/>
            <person name="Onwere C.G."/>
            <person name="Orozco G."/>
            <person name="Parra A."/>
            <person name="Patel S."/>
            <person name="Patil S."/>
            <person name="Perez A."/>
            <person name="Perez Y."/>
            <person name="Pham C."/>
            <person name="Primus E.L."/>
            <person name="Pu L.-L."/>
            <person name="Puazo M."/>
            <person name="Qin X."/>
            <person name="Quiroz J.B."/>
            <person name="Reese J."/>
            <person name="Richards S."/>
            <person name="Rives C.M."/>
            <person name="Robberts R."/>
            <person name="Ruiz S.J."/>
            <person name="Ruiz M.J."/>
            <person name="Santibanez J."/>
            <person name="Schneider B.W."/>
            <person name="Sisson I."/>
            <person name="Smith M."/>
            <person name="Sodergren E."/>
            <person name="Song X.-Z."/>
            <person name="Song B.B."/>
            <person name="Summersgill H."/>
            <person name="Thelus R."/>
            <person name="Thornton R.D."/>
            <person name="Trejos Z.Y."/>
            <person name="Usmani K."/>
            <person name="Vattathil S."/>
            <person name="Villasana D."/>
            <person name="Walker D.L."/>
            <person name="Wang S."/>
            <person name="Wang K."/>
            <person name="White C.S."/>
            <person name="Williams A.C."/>
            <person name="Williamson J."/>
            <person name="Wilson K."/>
            <person name="Woghiren I.O."/>
            <person name="Woodworth J.R."/>
            <person name="Worley K.C."/>
            <person name="Wright R.A."/>
            <person name="Wu W."/>
            <person name="Young L."/>
            <person name="Zhang L."/>
            <person name="Zhang J."/>
            <person name="Zhu Y."/>
            <person name="Muzny D.M."/>
            <person name="Weinstock G."/>
            <person name="Gibbs R.A."/>
        </authorList>
    </citation>
    <scope>NUCLEOTIDE SEQUENCE [LARGE SCALE GENOMIC DNA]</scope>
    <source>
        <strain evidence="10">LSR1</strain>
    </source>
</reference>
<keyword evidence="8" id="KW-1133">Transmembrane helix</keyword>
<evidence type="ECO:0000256" key="1">
    <source>
        <dbReference type="ARBA" id="ARBA00004141"/>
    </source>
</evidence>